<evidence type="ECO:0000313" key="3">
    <source>
        <dbReference type="Proteomes" id="UP001595814"/>
    </source>
</evidence>
<keyword evidence="3" id="KW-1185">Reference proteome</keyword>
<reference evidence="3" key="1">
    <citation type="journal article" date="2019" name="Int. J. Syst. Evol. Microbiol.">
        <title>The Global Catalogue of Microorganisms (GCM) 10K type strain sequencing project: providing services to taxonomists for standard genome sequencing and annotation.</title>
        <authorList>
            <consortium name="The Broad Institute Genomics Platform"/>
            <consortium name="The Broad Institute Genome Sequencing Center for Infectious Disease"/>
            <person name="Wu L."/>
            <person name="Ma J."/>
        </authorList>
    </citation>
    <scope>NUCLEOTIDE SEQUENCE [LARGE SCALE GENOMIC DNA]</scope>
    <source>
        <strain evidence="3">CECT 7477</strain>
    </source>
</reference>
<dbReference type="CDD" id="cd00038">
    <property type="entry name" value="CAP_ED"/>
    <property type="match status" value="1"/>
</dbReference>
<dbReference type="Gene3D" id="2.60.120.10">
    <property type="entry name" value="Jelly Rolls"/>
    <property type="match status" value="1"/>
</dbReference>
<evidence type="ECO:0000313" key="2">
    <source>
        <dbReference type="EMBL" id="MFC4096830.1"/>
    </source>
</evidence>
<dbReference type="Pfam" id="PF00027">
    <property type="entry name" value="cNMP_binding"/>
    <property type="match status" value="1"/>
</dbReference>
<accession>A0ABV8JUP2</accession>
<dbReference type="InterPro" id="IPR000595">
    <property type="entry name" value="cNMP-bd_dom"/>
</dbReference>
<name>A0ABV8JUP2_9FLAO</name>
<protein>
    <submittedName>
        <fullName evidence="2">Crp/Fnr family transcriptional regulator</fullName>
    </submittedName>
</protein>
<dbReference type="PROSITE" id="PS50042">
    <property type="entry name" value="CNMP_BINDING_3"/>
    <property type="match status" value="1"/>
</dbReference>
<comment type="caution">
    <text evidence="2">The sequence shown here is derived from an EMBL/GenBank/DDBJ whole genome shotgun (WGS) entry which is preliminary data.</text>
</comment>
<dbReference type="RefSeq" id="WP_192461570.1">
    <property type="nucleotide sequence ID" value="NZ_JACYFJ010000002.1"/>
</dbReference>
<sequence>MWRIKELFEKISEVPDEDWAFFMTRVEKKTFSKKAAIIKKGEIENYITYIEKGSMRYYIPKETDDITFGFRHQDQFSSAYDSFVTRRPSKYTIEAMEDCILWCVDYHSLQQVYDRTRVGNTIGRLIAEHNLVLKWNRELSFLDQSAEERYLDIFNNRPELIQKVPLKYLASYIGVTPQALSRIRKRIS</sequence>
<evidence type="ECO:0000259" key="1">
    <source>
        <dbReference type="PROSITE" id="PS50042"/>
    </source>
</evidence>
<gene>
    <name evidence="2" type="ORF">ACFOUT_13155</name>
</gene>
<dbReference type="InterPro" id="IPR018490">
    <property type="entry name" value="cNMP-bd_dom_sf"/>
</dbReference>
<proteinExistence type="predicted"/>
<dbReference type="Proteomes" id="UP001595814">
    <property type="component" value="Unassembled WGS sequence"/>
</dbReference>
<feature type="domain" description="Cyclic nucleotide-binding" evidence="1">
    <location>
        <begin position="26"/>
        <end position="112"/>
    </location>
</feature>
<dbReference type="EMBL" id="JBHSAW010000010">
    <property type="protein sequence ID" value="MFC4096830.1"/>
    <property type="molecule type" value="Genomic_DNA"/>
</dbReference>
<organism evidence="2 3">
    <name type="scientific">Euzebyella saccharophila</name>
    <dbReference type="NCBI Taxonomy" id="679664"/>
    <lineage>
        <taxon>Bacteria</taxon>
        <taxon>Pseudomonadati</taxon>
        <taxon>Bacteroidota</taxon>
        <taxon>Flavobacteriia</taxon>
        <taxon>Flavobacteriales</taxon>
        <taxon>Flavobacteriaceae</taxon>
        <taxon>Euzebyella</taxon>
    </lineage>
</organism>
<dbReference type="SUPFAM" id="SSF51206">
    <property type="entry name" value="cAMP-binding domain-like"/>
    <property type="match status" value="1"/>
</dbReference>
<dbReference type="InterPro" id="IPR014710">
    <property type="entry name" value="RmlC-like_jellyroll"/>
</dbReference>